<dbReference type="GO" id="GO:0009341">
    <property type="term" value="C:beta-galactosidase complex"/>
    <property type="evidence" value="ECO:0007669"/>
    <property type="project" value="TreeGrafter"/>
</dbReference>
<dbReference type="GO" id="GO:0005990">
    <property type="term" value="P:lactose catabolic process"/>
    <property type="evidence" value="ECO:0007669"/>
    <property type="project" value="TreeGrafter"/>
</dbReference>
<evidence type="ECO:0000313" key="6">
    <source>
        <dbReference type="Proteomes" id="UP000007880"/>
    </source>
</evidence>
<dbReference type="OrthoDB" id="9801077at2"/>
<accession>I0I446</accession>
<keyword evidence="4" id="KW-0326">Glycosidase</keyword>
<sequence>MKIDLAGVWTLALDPMDRGIVERWWATFLPHPTGKLHLPGSLQAQGFGDEITLDTPWTGSIVDRSFFEDARYAPYRRSGAIKVPFWLQPERYYKGAAWYQRTVRIPEEWRGHRLVLRLERPHWQTHVWLDEQPFGCCDSLATAHVYELGCNVAPGEHRLTVRVDNRMIVDVGPNAHSVSDHTQSNWNGIVGGIELCAESPVWLRRVRIFPRVAERSALVKIDIASVLGRSVQGRVSASARLVNTDTERSLPPVEADVHFSAQDGLEHSAAGGHIDLLYPLGEDALTWDEFQPALYELTVDLEMRVSGDDAVWRDRRVLRFGLREVGVQGTQITLNGHPIFLRGTLECCIFPLTGYPPTDVESWRRILRVCKAHGLNHMRFHSWCPPEAAFVAADEMGFYYQVECPVWANQGAAIGEGRPLDVWLFQEGWRILDAYGNHPSFLLMAYGNEPAGRFEEYLAEWVTYWRKRDPRRLYTGGAGWPIIEENQYHNTPIPRIQQWGAGLSSRINAQPPETITDYRAFVEQAGAPVISHEIGQWCVYPNFDEIAKYTGTLKPKNFEIFRDFLVANHMGDQAKDFLLASGKLQALCYKEEIESALRTPGFGGFQLLDLHDFPGQGTALVGVLDPFWEEKGYITAEQFRRFCNSTVPLARMQKRYWRTDETFQAKVQLFHFGPTPIVDTVLEWRFLSEDGTTQSGGKLFLPGRIEASSQPIVGEIRCALADFLPARKYTLILTLDAGEERFENDWDVWIFAPRLELPTLSQTVIASSIDEALHKLQAEGRALLLLDPAQVNTSSQIGFSSVFWNTAWTRGQPPHTLGILCNPAHPVFADFPTEYHSNWQWWELIHGAAAMQIDHLPPTLRPLVQPIDTWFEARRLALLFEARLGSGRLMVCSMDLHTNLNERLVARQFLYSVLRYMEGGAFAPSIAIEEAQLRSLVKM</sequence>
<evidence type="ECO:0000256" key="2">
    <source>
        <dbReference type="ARBA" id="ARBA00012756"/>
    </source>
</evidence>
<dbReference type="Gene3D" id="2.60.120.260">
    <property type="entry name" value="Galactose-binding domain-like"/>
    <property type="match status" value="1"/>
</dbReference>
<dbReference type="KEGG" id="cap:CLDAP_19940"/>
<evidence type="ECO:0000313" key="5">
    <source>
        <dbReference type="EMBL" id="BAM00034.1"/>
    </source>
</evidence>
<protein>
    <recommendedName>
        <fullName evidence="2">beta-galactosidase</fullName>
        <ecNumber evidence="2">3.2.1.23</ecNumber>
    </recommendedName>
</protein>
<evidence type="ECO:0000256" key="4">
    <source>
        <dbReference type="ARBA" id="ARBA00023295"/>
    </source>
</evidence>
<dbReference type="Proteomes" id="UP000007880">
    <property type="component" value="Chromosome"/>
</dbReference>
<keyword evidence="3 5" id="KW-0378">Hydrolase</keyword>
<dbReference type="InterPro" id="IPR050347">
    <property type="entry name" value="Bact_Beta-galactosidase"/>
</dbReference>
<dbReference type="InterPro" id="IPR017853">
    <property type="entry name" value="GH"/>
</dbReference>
<dbReference type="AlphaFoldDB" id="I0I446"/>
<proteinExistence type="predicted"/>
<keyword evidence="6" id="KW-1185">Reference proteome</keyword>
<evidence type="ECO:0000256" key="3">
    <source>
        <dbReference type="ARBA" id="ARBA00022801"/>
    </source>
</evidence>
<dbReference type="EC" id="3.2.1.23" evidence="2"/>
<reference evidence="5 6" key="1">
    <citation type="submission" date="2012-02" db="EMBL/GenBank/DDBJ databases">
        <title>Complete genome sequence of Caldilinea aerophila DSM 14535 (= NBRC 102666).</title>
        <authorList>
            <person name="Oguchi A."/>
            <person name="Hosoyama A."/>
            <person name="Sekine M."/>
            <person name="Fukai R."/>
            <person name="Kato Y."/>
            <person name="Nakamura S."/>
            <person name="Hanada S."/>
            <person name="Yamazaki S."/>
            <person name="Fujita N."/>
        </authorList>
    </citation>
    <scope>NUCLEOTIDE SEQUENCE [LARGE SCALE GENOMIC DNA]</scope>
    <source>
        <strain evidence="6">DSM 14535 / JCM 11387 / NBRC 104270 / STL-6-O1</strain>
    </source>
</reference>
<dbReference type="RefSeq" id="WP_014433269.1">
    <property type="nucleotide sequence ID" value="NC_017079.1"/>
</dbReference>
<dbReference type="Gene3D" id="3.20.20.80">
    <property type="entry name" value="Glycosidases"/>
    <property type="match status" value="1"/>
</dbReference>
<dbReference type="SUPFAM" id="SSF49785">
    <property type="entry name" value="Galactose-binding domain-like"/>
    <property type="match status" value="1"/>
</dbReference>
<dbReference type="GO" id="GO:0004565">
    <property type="term" value="F:beta-galactosidase activity"/>
    <property type="evidence" value="ECO:0007669"/>
    <property type="project" value="UniProtKB-EC"/>
</dbReference>
<dbReference type="PATRIC" id="fig|926550.5.peg.2203"/>
<gene>
    <name evidence="5" type="ordered locus">CLDAP_19940</name>
</gene>
<organism evidence="5 6">
    <name type="scientific">Caldilinea aerophila (strain DSM 14535 / JCM 11387 / NBRC 104270 / STL-6-O1)</name>
    <dbReference type="NCBI Taxonomy" id="926550"/>
    <lineage>
        <taxon>Bacteria</taxon>
        <taxon>Bacillati</taxon>
        <taxon>Chloroflexota</taxon>
        <taxon>Caldilineae</taxon>
        <taxon>Caldilineales</taxon>
        <taxon>Caldilineaceae</taxon>
        <taxon>Caldilinea</taxon>
    </lineage>
</organism>
<evidence type="ECO:0000256" key="1">
    <source>
        <dbReference type="ARBA" id="ARBA00001412"/>
    </source>
</evidence>
<comment type="catalytic activity">
    <reaction evidence="1">
        <text>Hydrolysis of terminal non-reducing beta-D-galactose residues in beta-D-galactosides.</text>
        <dbReference type="EC" id="3.2.1.23"/>
    </reaction>
</comment>
<dbReference type="PANTHER" id="PTHR46323">
    <property type="entry name" value="BETA-GALACTOSIDASE"/>
    <property type="match status" value="1"/>
</dbReference>
<dbReference type="PANTHER" id="PTHR46323:SF2">
    <property type="entry name" value="BETA-GALACTOSIDASE"/>
    <property type="match status" value="1"/>
</dbReference>
<dbReference type="SUPFAM" id="SSF51445">
    <property type="entry name" value="(Trans)glycosidases"/>
    <property type="match status" value="1"/>
</dbReference>
<name>I0I446_CALAS</name>
<dbReference type="eggNOG" id="COG3250">
    <property type="taxonomic scope" value="Bacteria"/>
</dbReference>
<dbReference type="InterPro" id="IPR008979">
    <property type="entry name" value="Galactose-bd-like_sf"/>
</dbReference>
<dbReference type="STRING" id="926550.CLDAP_19940"/>
<dbReference type="EMBL" id="AP012337">
    <property type="protein sequence ID" value="BAM00034.1"/>
    <property type="molecule type" value="Genomic_DNA"/>
</dbReference>
<dbReference type="HOGENOM" id="CLU_009735_0_0_0"/>